<evidence type="ECO:0000256" key="8">
    <source>
        <dbReference type="ARBA" id="ARBA00050767"/>
    </source>
</evidence>
<comment type="similarity">
    <text evidence="1 9">Belongs to the fructosamine kinase family.</text>
</comment>
<dbReference type="WBParaSite" id="SMUV_0000615601-mRNA-1">
    <property type="protein sequence ID" value="SMUV_0000615601-mRNA-1"/>
    <property type="gene ID" value="SMUV_0000615601"/>
</dbReference>
<dbReference type="Gene3D" id="3.90.1200.10">
    <property type="match status" value="1"/>
</dbReference>
<dbReference type="PANTHER" id="PTHR12149">
    <property type="entry name" value="FRUCTOSAMINE 3 KINASE-RELATED PROTEIN"/>
    <property type="match status" value="1"/>
</dbReference>
<organism evidence="10 11">
    <name type="scientific">Syphacia muris</name>
    <dbReference type="NCBI Taxonomy" id="451379"/>
    <lineage>
        <taxon>Eukaryota</taxon>
        <taxon>Metazoa</taxon>
        <taxon>Ecdysozoa</taxon>
        <taxon>Nematoda</taxon>
        <taxon>Chromadorea</taxon>
        <taxon>Rhabditida</taxon>
        <taxon>Spirurina</taxon>
        <taxon>Oxyuridomorpha</taxon>
        <taxon>Oxyuroidea</taxon>
        <taxon>Oxyuridae</taxon>
        <taxon>Syphacia</taxon>
    </lineage>
</organism>
<comment type="catalytic activity">
    <reaction evidence="8">
        <text>N(6)-(D-psicosyl)-L-lysyl-[protein] + ATP = N(6)-(3-O-phospho-D-psicosyl)-L-lysyl-[protein] + ADP + H(+)</text>
        <dbReference type="Rhea" id="RHEA:61392"/>
        <dbReference type="Rhea" id="RHEA-COMP:15796"/>
        <dbReference type="Rhea" id="RHEA-COMP:15797"/>
        <dbReference type="ChEBI" id="CHEBI:15378"/>
        <dbReference type="ChEBI" id="CHEBI:30616"/>
        <dbReference type="ChEBI" id="CHEBI:144621"/>
        <dbReference type="ChEBI" id="CHEBI:144622"/>
        <dbReference type="ChEBI" id="CHEBI:456216"/>
    </reaction>
    <physiologicalReaction direction="left-to-right" evidence="8">
        <dbReference type="Rhea" id="RHEA:61393"/>
    </physiologicalReaction>
</comment>
<evidence type="ECO:0000313" key="11">
    <source>
        <dbReference type="WBParaSite" id="SMUV_0000615601-mRNA-1"/>
    </source>
</evidence>
<dbReference type="GO" id="GO:0005524">
    <property type="term" value="F:ATP binding"/>
    <property type="evidence" value="ECO:0007669"/>
    <property type="project" value="UniProtKB-KW"/>
</dbReference>
<dbReference type="GO" id="GO:0005829">
    <property type="term" value="C:cytosol"/>
    <property type="evidence" value="ECO:0007669"/>
    <property type="project" value="UniProtKB-ARBA"/>
</dbReference>
<dbReference type="SUPFAM" id="SSF56112">
    <property type="entry name" value="Protein kinase-like (PK-like)"/>
    <property type="match status" value="1"/>
</dbReference>
<protein>
    <recommendedName>
        <fullName evidence="2">protein-ribulosamine 3-kinase</fullName>
        <ecNumber evidence="2">2.7.1.172</ecNumber>
    </recommendedName>
</protein>
<sequence>MDTEVIKQKLGVKSLTPFGSSTGGCISSAHCYNTDKYGDVFIKYNSKNGAKLMFDGEFASLEAMNKTDTIHVPKPIMTICEGASCCLVTEYLNLNGSSKPIQLGKDLARMHLHNKSLMEAAHRAEGFVGGPNKVSEPVKQFGFHIDTCCGFIPQLNEWCDNWVEFFTRNRLKAQIDMILEKTGDRDLKEAWPLLERKIPDYFSDCDSIIPSILHGDLWSGNYSYDSAGPVIFDPASFYGHSEYEMGIMKMFGGFSGSVFSAYHELIPKTKGFSDRVELYELFHHLNHWNHFGSGYKYGAMGLIKKLS</sequence>
<dbReference type="AlphaFoldDB" id="A0A0N5ANH0"/>
<keyword evidence="4" id="KW-0547">Nucleotide-binding</keyword>
<evidence type="ECO:0000256" key="4">
    <source>
        <dbReference type="ARBA" id="ARBA00022741"/>
    </source>
</evidence>
<dbReference type="InterPro" id="IPR011009">
    <property type="entry name" value="Kinase-like_dom_sf"/>
</dbReference>
<dbReference type="FunFam" id="3.30.200.20:FF:000264">
    <property type="entry name" value="Protein-ribulosamine 3-kinase, chloroplastic"/>
    <property type="match status" value="1"/>
</dbReference>
<dbReference type="FunFam" id="3.90.1200.10:FF:000003">
    <property type="entry name" value="fructosamine-3-kinase isoform X1"/>
    <property type="match status" value="1"/>
</dbReference>
<evidence type="ECO:0000313" key="10">
    <source>
        <dbReference type="Proteomes" id="UP000046393"/>
    </source>
</evidence>
<dbReference type="EC" id="2.7.1.172" evidence="2"/>
<dbReference type="Proteomes" id="UP000046393">
    <property type="component" value="Unplaced"/>
</dbReference>
<keyword evidence="3 9" id="KW-0808">Transferase</keyword>
<dbReference type="GO" id="GO:0016301">
    <property type="term" value="F:kinase activity"/>
    <property type="evidence" value="ECO:0007669"/>
    <property type="project" value="UniProtKB-UniRule"/>
</dbReference>
<evidence type="ECO:0000256" key="3">
    <source>
        <dbReference type="ARBA" id="ARBA00022679"/>
    </source>
</evidence>
<keyword evidence="6" id="KW-0067">ATP-binding</keyword>
<dbReference type="STRING" id="451379.A0A0N5ANH0"/>
<dbReference type="Pfam" id="PF03881">
    <property type="entry name" value="Fructosamin_kin"/>
    <property type="match status" value="1"/>
</dbReference>
<dbReference type="GO" id="GO:0102193">
    <property type="term" value="F:protein-ribulosamine 3-kinase activity"/>
    <property type="evidence" value="ECO:0007669"/>
    <property type="project" value="UniProtKB-EC"/>
</dbReference>
<evidence type="ECO:0000256" key="6">
    <source>
        <dbReference type="ARBA" id="ARBA00022840"/>
    </source>
</evidence>
<keyword evidence="5 9" id="KW-0418">Kinase</keyword>
<dbReference type="InterPro" id="IPR016477">
    <property type="entry name" value="Fructo-/Ketosamine-3-kinase"/>
</dbReference>
<evidence type="ECO:0000256" key="7">
    <source>
        <dbReference type="ARBA" id="ARBA00048655"/>
    </source>
</evidence>
<evidence type="ECO:0000256" key="5">
    <source>
        <dbReference type="ARBA" id="ARBA00022777"/>
    </source>
</evidence>
<proteinExistence type="inferred from homology"/>
<accession>A0A0N5ANH0</accession>
<dbReference type="PANTHER" id="PTHR12149:SF8">
    <property type="entry name" value="PROTEIN-RIBULOSAMINE 3-KINASE"/>
    <property type="match status" value="1"/>
</dbReference>
<evidence type="ECO:0000256" key="1">
    <source>
        <dbReference type="ARBA" id="ARBA00009460"/>
    </source>
</evidence>
<comment type="catalytic activity">
    <reaction evidence="7">
        <text>N(6)-D-ribulosyl-L-lysyl-[protein] + ATP = N(6)-(3-O-phospho-D-ribulosyl)-L-lysyl-[protein] + ADP + H(+)</text>
        <dbReference type="Rhea" id="RHEA:48432"/>
        <dbReference type="Rhea" id="RHEA-COMP:12103"/>
        <dbReference type="Rhea" id="RHEA-COMP:12104"/>
        <dbReference type="ChEBI" id="CHEBI:15378"/>
        <dbReference type="ChEBI" id="CHEBI:30616"/>
        <dbReference type="ChEBI" id="CHEBI:90418"/>
        <dbReference type="ChEBI" id="CHEBI:90420"/>
        <dbReference type="ChEBI" id="CHEBI:456216"/>
        <dbReference type="EC" id="2.7.1.172"/>
    </reaction>
    <physiologicalReaction direction="left-to-right" evidence="7">
        <dbReference type="Rhea" id="RHEA:48433"/>
    </physiologicalReaction>
</comment>
<evidence type="ECO:0000256" key="9">
    <source>
        <dbReference type="PIRNR" id="PIRNR006221"/>
    </source>
</evidence>
<reference evidence="11" key="1">
    <citation type="submission" date="2017-02" db="UniProtKB">
        <authorList>
            <consortium name="WormBaseParasite"/>
        </authorList>
    </citation>
    <scope>IDENTIFICATION</scope>
</reference>
<evidence type="ECO:0000256" key="2">
    <source>
        <dbReference type="ARBA" id="ARBA00011961"/>
    </source>
</evidence>
<dbReference type="PROSITE" id="PS51257">
    <property type="entry name" value="PROKAR_LIPOPROTEIN"/>
    <property type="match status" value="1"/>
</dbReference>
<keyword evidence="10" id="KW-1185">Reference proteome</keyword>
<dbReference type="PIRSF" id="PIRSF006221">
    <property type="entry name" value="Ketosamine-3-kinase"/>
    <property type="match status" value="1"/>
</dbReference>
<name>A0A0N5ANH0_9BILA</name>
<dbReference type="Gene3D" id="3.30.200.20">
    <property type="entry name" value="Phosphorylase Kinase, domain 1"/>
    <property type="match status" value="1"/>
</dbReference>